<protein>
    <submittedName>
        <fullName evidence="1">Uncharacterized protein</fullName>
    </submittedName>
</protein>
<gene>
    <name evidence="1" type="primary">NCL1_54335</name>
    <name evidence="1" type="ORF">TNCV_1706961</name>
</gene>
<name>A0A8X6RD22_TRICX</name>
<accession>A0A8X6RD22</accession>
<keyword evidence="2" id="KW-1185">Reference proteome</keyword>
<dbReference type="EMBL" id="BMAU01021147">
    <property type="protein sequence ID" value="GFX92420.1"/>
    <property type="molecule type" value="Genomic_DNA"/>
</dbReference>
<dbReference type="AlphaFoldDB" id="A0A8X6RD22"/>
<proteinExistence type="predicted"/>
<comment type="caution">
    <text evidence="1">The sequence shown here is derived from an EMBL/GenBank/DDBJ whole genome shotgun (WGS) entry which is preliminary data.</text>
</comment>
<organism evidence="1 2">
    <name type="scientific">Trichonephila clavipes</name>
    <name type="common">Golden silk orbweaver</name>
    <name type="synonym">Nephila clavipes</name>
    <dbReference type="NCBI Taxonomy" id="2585209"/>
    <lineage>
        <taxon>Eukaryota</taxon>
        <taxon>Metazoa</taxon>
        <taxon>Ecdysozoa</taxon>
        <taxon>Arthropoda</taxon>
        <taxon>Chelicerata</taxon>
        <taxon>Arachnida</taxon>
        <taxon>Araneae</taxon>
        <taxon>Araneomorphae</taxon>
        <taxon>Entelegynae</taxon>
        <taxon>Araneoidea</taxon>
        <taxon>Nephilidae</taxon>
        <taxon>Trichonephila</taxon>
    </lineage>
</organism>
<dbReference type="Proteomes" id="UP000887159">
    <property type="component" value="Unassembled WGS sequence"/>
</dbReference>
<reference evidence="1" key="1">
    <citation type="submission" date="2020-08" db="EMBL/GenBank/DDBJ databases">
        <title>Multicomponent nature underlies the extraordinary mechanical properties of spider dragline silk.</title>
        <authorList>
            <person name="Kono N."/>
            <person name="Nakamura H."/>
            <person name="Mori M."/>
            <person name="Yoshida Y."/>
            <person name="Ohtoshi R."/>
            <person name="Malay A.D."/>
            <person name="Moran D.A.P."/>
            <person name="Tomita M."/>
            <person name="Numata K."/>
            <person name="Arakawa K."/>
        </authorList>
    </citation>
    <scope>NUCLEOTIDE SEQUENCE</scope>
</reference>
<evidence type="ECO:0000313" key="2">
    <source>
        <dbReference type="Proteomes" id="UP000887159"/>
    </source>
</evidence>
<evidence type="ECO:0000313" key="1">
    <source>
        <dbReference type="EMBL" id="GFX92420.1"/>
    </source>
</evidence>
<sequence>MVMVDTHVWATRLMVDNDESGAVTVDLIINLSSRSAVALGRSLYSFFKPASLESSLRPPTGKTPAIENILSPNPVKYLNSSLWRKIQETGLVKEYKEKEDIRNVSRIISALAYLPKEHIDDAWRIVWEKSFSIDKITPFIDYFVEQWMSNTNMPVKVWNVCGQHHRTNSVERWNSKLNAITGSNQPNVHLLVKILKEEIEKVPFNLKSRELGDP</sequence>